<dbReference type="OrthoDB" id="10060424at2759"/>
<dbReference type="EMBL" id="CP016244">
    <property type="protein sequence ID" value="ANQ07034.1"/>
    <property type="molecule type" value="Genomic_DNA"/>
</dbReference>
<evidence type="ECO:0000256" key="5">
    <source>
        <dbReference type="SAM" id="SignalP"/>
    </source>
</evidence>
<reference evidence="8" key="1">
    <citation type="submission" date="2016-06" db="EMBL/GenBank/DDBJ databases">
        <title>First high quality genome sequence of Plasmodium coatneyi using continuous long reads from single molecule, real-time sequencing.</title>
        <authorList>
            <person name="Chien J.-T."/>
            <person name="Pakala S.B."/>
            <person name="Geraldo J.A."/>
            <person name="Lapp S.A."/>
            <person name="Barnwell J.W."/>
            <person name="Kissinger J.C."/>
            <person name="Galinski M.R."/>
            <person name="Humphrey J.C."/>
        </authorList>
    </citation>
    <scope>NUCLEOTIDE SEQUENCE [LARGE SCALE GENOMIC DNA]</scope>
    <source>
        <strain evidence="8">Hackeri</strain>
    </source>
</reference>
<dbReference type="InterPro" id="IPR009030">
    <property type="entry name" value="Growth_fac_rcpt_cys_sf"/>
</dbReference>
<dbReference type="RefSeq" id="XP_019913729.1">
    <property type="nucleotide sequence ID" value="XM_020058204.1"/>
</dbReference>
<dbReference type="InterPro" id="IPR000742">
    <property type="entry name" value="EGF"/>
</dbReference>
<keyword evidence="4" id="KW-0812">Transmembrane</keyword>
<organism evidence="7 8">
    <name type="scientific">Plasmodium coatneyi</name>
    <dbReference type="NCBI Taxonomy" id="208452"/>
    <lineage>
        <taxon>Eukaryota</taxon>
        <taxon>Sar</taxon>
        <taxon>Alveolata</taxon>
        <taxon>Apicomplexa</taxon>
        <taxon>Aconoidasida</taxon>
        <taxon>Haemosporida</taxon>
        <taxon>Plasmodiidae</taxon>
        <taxon>Plasmodium</taxon>
    </lineage>
</organism>
<feature type="domain" description="EGF-like" evidence="6">
    <location>
        <begin position="91"/>
        <end position="104"/>
    </location>
</feature>
<dbReference type="SUPFAM" id="SSF57184">
    <property type="entry name" value="Growth factor receptor domain"/>
    <property type="match status" value="1"/>
</dbReference>
<dbReference type="InterPro" id="IPR010423">
    <property type="entry name" value="Pvs25/Psv28_EGF"/>
</dbReference>
<keyword evidence="4" id="KW-1133">Transmembrane helix</keyword>
<dbReference type="PANTHER" id="PTHR24039">
    <property type="entry name" value="FIBRILLIN-RELATED"/>
    <property type="match status" value="1"/>
</dbReference>
<dbReference type="Proteomes" id="UP000092716">
    <property type="component" value="Chromosome 6"/>
</dbReference>
<dbReference type="PANTHER" id="PTHR24039:SF58">
    <property type="entry name" value="EGF-LIKE DOMAIN-CONTAINING PROTEIN"/>
    <property type="match status" value="1"/>
</dbReference>
<dbReference type="PROSITE" id="PS01186">
    <property type="entry name" value="EGF_2"/>
    <property type="match status" value="1"/>
</dbReference>
<dbReference type="Pfam" id="PF06247">
    <property type="entry name" value="Plasmod_Pvs28"/>
    <property type="match status" value="7"/>
</dbReference>
<dbReference type="GO" id="GO:0009986">
    <property type="term" value="C:cell surface"/>
    <property type="evidence" value="ECO:0007669"/>
    <property type="project" value="InterPro"/>
</dbReference>
<protein>
    <submittedName>
        <fullName evidence="7">Ookinete surface protein Pvs25</fullName>
    </submittedName>
</protein>
<evidence type="ECO:0000313" key="7">
    <source>
        <dbReference type="EMBL" id="ANQ07034.1"/>
    </source>
</evidence>
<dbReference type="VEuPathDB" id="PlasmoDB:PCOAH_00013950"/>
<proteinExistence type="predicted"/>
<dbReference type="KEGG" id="pcot:PCOAH_00013950"/>
<feature type="signal peptide" evidence="5">
    <location>
        <begin position="1"/>
        <end position="22"/>
    </location>
</feature>
<gene>
    <name evidence="7" type="ORF">PCOAH_00013950</name>
</gene>
<name>A0A1B1DWA5_9APIC</name>
<dbReference type="Gene3D" id="2.90.20.10">
    <property type="entry name" value="Plasmodium vivax P25 domain"/>
    <property type="match status" value="2"/>
</dbReference>
<feature type="transmembrane region" description="Helical" evidence="4">
    <location>
        <begin position="200"/>
        <end position="225"/>
    </location>
</feature>
<dbReference type="SMART" id="SM00181">
    <property type="entry name" value="EGF"/>
    <property type="match status" value="6"/>
</dbReference>
<keyword evidence="3" id="KW-0677">Repeat</keyword>
<dbReference type="AlphaFoldDB" id="A0A1B1DWA5"/>
<sequence>MNTYYSLFVFFLVQIALKYSKATVTVDTLCKNGQLAQMSNHFKCICNEGMVHLSENTCEEKNECKEETLGKSCGEFGRCVKDAAQQNTYKCNCVEGYALKEGTCVIDVCLYKNCGESGECIAEYLTEVKSAACSCAIGKVPNPEDEKKCTKTGETACALKCNTENEVCKNVEGVYKCQCMEGFTFDKEKNVCLSYSVFNILNLSVFFIILLVLSFLFLLAIVLAVKYTFAKVTADTQCKNGYLIQMSNHFECKCNDRFVKTNENTCEEKLDCKIAQNINKPCGDYAVCTNTKGYNEQRVVLCTCITDYTVVKDVCVPRRCNGIECGQGKCIQDPDNANNIMCTCNIGTILDETKKCTKQGKTECALKCKANEECKLTQNYYQCAAKGSGGAGSGGEGSGGDTGAAYSLMNGSAVISILVVFAFFMMSLV</sequence>
<evidence type="ECO:0000259" key="6">
    <source>
        <dbReference type="PROSITE" id="PS01186"/>
    </source>
</evidence>
<evidence type="ECO:0000256" key="1">
    <source>
        <dbReference type="ARBA" id="ARBA00022536"/>
    </source>
</evidence>
<evidence type="ECO:0000256" key="3">
    <source>
        <dbReference type="ARBA" id="ARBA00022737"/>
    </source>
</evidence>
<dbReference type="GeneID" id="30908121"/>
<accession>A0A1B1DWA5</accession>
<keyword evidence="1" id="KW-0245">EGF-like domain</keyword>
<evidence type="ECO:0000313" key="8">
    <source>
        <dbReference type="Proteomes" id="UP000092716"/>
    </source>
</evidence>
<keyword evidence="2 5" id="KW-0732">Signal</keyword>
<keyword evidence="8" id="KW-1185">Reference proteome</keyword>
<dbReference type="GO" id="GO:0016020">
    <property type="term" value="C:membrane"/>
    <property type="evidence" value="ECO:0007669"/>
    <property type="project" value="InterPro"/>
</dbReference>
<keyword evidence="4" id="KW-0472">Membrane</keyword>
<feature type="transmembrane region" description="Helical" evidence="4">
    <location>
        <begin position="408"/>
        <end position="428"/>
    </location>
</feature>
<feature type="chain" id="PRO_5008521296" evidence="5">
    <location>
        <begin position="23"/>
        <end position="429"/>
    </location>
</feature>
<evidence type="ECO:0000256" key="2">
    <source>
        <dbReference type="ARBA" id="ARBA00022729"/>
    </source>
</evidence>
<evidence type="ECO:0000256" key="4">
    <source>
        <dbReference type="SAM" id="Phobius"/>
    </source>
</evidence>